<dbReference type="EMBL" id="CP011371">
    <property type="protein sequence ID" value="AKJ28079.1"/>
    <property type="molecule type" value="Genomic_DNA"/>
</dbReference>
<evidence type="ECO:0000313" key="4">
    <source>
        <dbReference type="Proteomes" id="UP000035352"/>
    </source>
</evidence>
<proteinExistence type="predicted"/>
<protein>
    <recommendedName>
        <fullName evidence="2">CAAX prenyl protease 2/Lysostaphin resistance protein A-like domain-containing protein</fullName>
    </recommendedName>
</protein>
<feature type="transmembrane region" description="Helical" evidence="1">
    <location>
        <begin position="149"/>
        <end position="168"/>
    </location>
</feature>
<evidence type="ECO:0000313" key="3">
    <source>
        <dbReference type="EMBL" id="AKJ28079.1"/>
    </source>
</evidence>
<keyword evidence="1" id="KW-1133">Transmembrane helix</keyword>
<feature type="transmembrane region" description="Helical" evidence="1">
    <location>
        <begin position="204"/>
        <end position="235"/>
    </location>
</feature>
<dbReference type="OrthoDB" id="5322702at2"/>
<organism evidence="3 4">
    <name type="scientific">Caldimonas brevitalea</name>
    <dbReference type="NCBI Taxonomy" id="413882"/>
    <lineage>
        <taxon>Bacteria</taxon>
        <taxon>Pseudomonadati</taxon>
        <taxon>Pseudomonadota</taxon>
        <taxon>Betaproteobacteria</taxon>
        <taxon>Burkholderiales</taxon>
        <taxon>Sphaerotilaceae</taxon>
        <taxon>Caldimonas</taxon>
    </lineage>
</organism>
<keyword evidence="1" id="KW-0812">Transmembrane</keyword>
<dbReference type="RefSeq" id="WP_047194026.1">
    <property type="nucleotide sequence ID" value="NZ_CP011371.1"/>
</dbReference>
<feature type="domain" description="CAAX prenyl protease 2/Lysostaphin resistance protein A-like" evidence="2">
    <location>
        <begin position="151"/>
        <end position="237"/>
    </location>
</feature>
<keyword evidence="1" id="KW-0472">Membrane</keyword>
<dbReference type="Proteomes" id="UP000035352">
    <property type="component" value="Chromosome"/>
</dbReference>
<dbReference type="InterPro" id="IPR003675">
    <property type="entry name" value="Rce1/LyrA-like_dom"/>
</dbReference>
<evidence type="ECO:0000259" key="2">
    <source>
        <dbReference type="Pfam" id="PF02517"/>
    </source>
</evidence>
<sequence>MRLAQRLNLPSTPSAAWLRAAVGPALCGAAYANGLAHGPAPLLAALLLAVTLYAAVTQRKAVALPCFVAAGVVMLALGMSLVPGYSRVDLGVVSVNAGKAVAGLSAVAMLPSAWRWNRACTAAALACLVLVPALAWAIGFVHWAPATPAHVATYAFGNLFGTIAEEWFFRRWLHTPLQRYGRWAALVITAVLFGIAHVGGGPSFMLLAGVAGLFYGAVFQFTGSVWASVLLHLALNVLRAALFGG</sequence>
<reference evidence="3 4" key="1">
    <citation type="submission" date="2015-05" db="EMBL/GenBank/DDBJ databases">
        <authorList>
            <person name="Tang B."/>
            <person name="Yu Y."/>
        </authorList>
    </citation>
    <scope>NUCLEOTIDE SEQUENCE [LARGE SCALE GENOMIC DNA]</scope>
    <source>
        <strain evidence="3 4">DSM 7029</strain>
    </source>
</reference>
<gene>
    <name evidence="3" type="ORF">AAW51_1388</name>
</gene>
<dbReference type="AlphaFoldDB" id="A0A0G3BF66"/>
<evidence type="ECO:0000256" key="1">
    <source>
        <dbReference type="SAM" id="Phobius"/>
    </source>
</evidence>
<feature type="transmembrane region" description="Helical" evidence="1">
    <location>
        <begin position="122"/>
        <end position="143"/>
    </location>
</feature>
<dbReference type="GO" id="GO:0080120">
    <property type="term" value="P:CAAX-box protein maturation"/>
    <property type="evidence" value="ECO:0007669"/>
    <property type="project" value="UniProtKB-ARBA"/>
</dbReference>
<name>A0A0G3BF66_9BURK</name>
<feature type="transmembrane region" description="Helical" evidence="1">
    <location>
        <begin position="91"/>
        <end position="110"/>
    </location>
</feature>
<feature type="transmembrane region" description="Helical" evidence="1">
    <location>
        <begin position="180"/>
        <end position="198"/>
    </location>
</feature>
<feature type="transmembrane region" description="Helical" evidence="1">
    <location>
        <begin position="63"/>
        <end position="85"/>
    </location>
</feature>
<keyword evidence="4" id="KW-1185">Reference proteome</keyword>
<dbReference type="Pfam" id="PF02517">
    <property type="entry name" value="Rce1-like"/>
    <property type="match status" value="1"/>
</dbReference>
<accession>A0A0G3BF66</accession>
<dbReference type="GO" id="GO:0004175">
    <property type="term" value="F:endopeptidase activity"/>
    <property type="evidence" value="ECO:0007669"/>
    <property type="project" value="UniProtKB-ARBA"/>
</dbReference>
<dbReference type="KEGG" id="pbh:AAW51_1388"/>
<feature type="transmembrane region" description="Helical" evidence="1">
    <location>
        <begin position="38"/>
        <end position="56"/>
    </location>
</feature>